<dbReference type="RefSeq" id="XP_003044144.1">
    <property type="nucleotide sequence ID" value="XM_003044098.1"/>
</dbReference>
<comment type="pathway">
    <text evidence="2 10">Glycan metabolism; cellulose degradation.</text>
</comment>
<evidence type="ECO:0000313" key="12">
    <source>
        <dbReference type="EMBL" id="EEU38431.1"/>
    </source>
</evidence>
<dbReference type="SUPFAM" id="SSF52279">
    <property type="entry name" value="Beta-D-glucan exohydrolase, C-terminal domain"/>
    <property type="match status" value="1"/>
</dbReference>
<dbReference type="KEGG" id="nhe:NECHADRAFT_88556"/>
<dbReference type="GO" id="GO:0008422">
    <property type="term" value="F:beta-glucosidase activity"/>
    <property type="evidence" value="ECO:0007669"/>
    <property type="project" value="UniProtKB-EC"/>
</dbReference>
<dbReference type="InterPro" id="IPR001764">
    <property type="entry name" value="Glyco_hydro_3_N"/>
</dbReference>
<name>C7ZBV0_FUSV7</name>
<evidence type="ECO:0000256" key="2">
    <source>
        <dbReference type="ARBA" id="ARBA00004987"/>
    </source>
</evidence>
<dbReference type="Gene3D" id="2.60.40.10">
    <property type="entry name" value="Immunoglobulins"/>
    <property type="match status" value="1"/>
</dbReference>
<comment type="catalytic activity">
    <reaction evidence="1 10">
        <text>Hydrolysis of terminal, non-reducing beta-D-glucosyl residues with release of beta-D-glucose.</text>
        <dbReference type="EC" id="3.2.1.21"/>
    </reaction>
</comment>
<protein>
    <recommendedName>
        <fullName evidence="4 10">beta-glucosidase</fullName>
        <ecNumber evidence="4 10">3.2.1.21</ecNumber>
    </recommendedName>
</protein>
<dbReference type="InterPro" id="IPR036962">
    <property type="entry name" value="Glyco_hydro_3_N_sf"/>
</dbReference>
<evidence type="ECO:0000256" key="4">
    <source>
        <dbReference type="ARBA" id="ARBA00012744"/>
    </source>
</evidence>
<dbReference type="InterPro" id="IPR017853">
    <property type="entry name" value="GH"/>
</dbReference>
<evidence type="ECO:0000256" key="5">
    <source>
        <dbReference type="ARBA" id="ARBA00022801"/>
    </source>
</evidence>
<reference evidence="12 13" key="1">
    <citation type="journal article" date="2009" name="PLoS Genet.">
        <title>The genome of Nectria haematococca: contribution of supernumerary chromosomes to gene expansion.</title>
        <authorList>
            <person name="Coleman J.J."/>
            <person name="Rounsley S.D."/>
            <person name="Rodriguez-Carres M."/>
            <person name="Kuo A."/>
            <person name="Wasmann C.C."/>
            <person name="Grimwood J."/>
            <person name="Schmutz J."/>
            <person name="Taga M."/>
            <person name="White G.J."/>
            <person name="Zhou S."/>
            <person name="Schwartz D.C."/>
            <person name="Freitag M."/>
            <person name="Ma L.J."/>
            <person name="Danchin E.G."/>
            <person name="Henrissat B."/>
            <person name="Coutinho P.M."/>
            <person name="Nelson D.R."/>
            <person name="Straney D."/>
            <person name="Napoli C.A."/>
            <person name="Barker B.M."/>
            <person name="Gribskov M."/>
            <person name="Rep M."/>
            <person name="Kroken S."/>
            <person name="Molnar I."/>
            <person name="Rensing C."/>
            <person name="Kennell J.C."/>
            <person name="Zamora J."/>
            <person name="Farman M.L."/>
            <person name="Selker E.U."/>
            <person name="Salamov A."/>
            <person name="Shapiro H."/>
            <person name="Pangilinan J."/>
            <person name="Lindquist E."/>
            <person name="Lamers C."/>
            <person name="Grigoriev I.V."/>
            <person name="Geiser D.M."/>
            <person name="Covert S.F."/>
            <person name="Temporini E."/>
            <person name="Vanetten H.D."/>
        </authorList>
    </citation>
    <scope>NUCLEOTIDE SEQUENCE [LARGE SCALE GENOMIC DNA]</scope>
    <source>
        <strain evidence="13">ATCC MYA-4622 / CBS 123669 / FGSC 9596 / NRRL 45880 / 77-13-4</strain>
    </source>
</reference>
<dbReference type="InterPro" id="IPR036881">
    <property type="entry name" value="Glyco_hydro_3_C_sf"/>
</dbReference>
<dbReference type="SMART" id="SM01217">
    <property type="entry name" value="Fn3_like"/>
    <property type="match status" value="1"/>
</dbReference>
<keyword evidence="9 10" id="KW-0624">Polysaccharide degradation</keyword>
<dbReference type="UniPathway" id="UPA00696"/>
<feature type="domain" description="PA14" evidence="11">
    <location>
        <begin position="403"/>
        <end position="558"/>
    </location>
</feature>
<sequence>MTPPYVDIDHILGSLTLNKKISLLAGESDWQTVGIPSKGVPAVKVSDGPNGARGASFVNSTTAACFPAACCIAATFDSDLARDIGEAMAEETRSKGARCLLGPTVCIHRHPLGGRNFESFSEDPFLSWKLAAQYINGLQSQGVSATIKHFAANEQETQRLTVDTVVGERALREIYLRPFEIAVKEANPWAIMTSYNLLNGEHADSNKYLLQQVLRGDWGWEGLVVSDWGGTNSTADALNAGLDLEMPGPTRWRKQEAVLEAIRAGQLTEETIDQRVKQLLAFLERLGCFRDPRIPDEQAINDPRHRSLIREVGSRGLVLLKNDANILPLKPAELHGKKIALLGHAKTALAHGGGSASIVAHYKVTPWDALKNALGDQVALSYAKGADTLRYLPPVTTGVLDLDGNPGFTYKRYEPNNPVPVEIKQMHPDSFVSVFASVGFRDCDVSLEGLFEVHETGEYYFSCAGLGPSKLLIDDQLVEEQTDNYPDAMGFMFGGAFSNTIKVHLDGGRKYKISAHTSPPTPKEGEVEDMGLLEGHVGLQVGFAPALQLDWDYTAEAVHLAQETDMAIVFTGHEPVWETEGKDQVSFHLPKDGSQDRLVSAVAEVNPNVIVVNSTGVPIAMPWLDKIKALVQSWYPGQECGNAIADILTGRTTPEGHLPCTFPRDIRDCPAYGNFPGQSVNKKLTVTYQEGVFVGYRHFDLLADDKINFPFGFGLSYTSFDLQDFSVQKTNNNTLDENAPKTDPKKQLAGFKKVRLQPQESQVVRIPIQDRDFATYDEAERRWAVRGGVYRFMLGSTFAPSHHIH</sequence>
<evidence type="ECO:0000256" key="6">
    <source>
        <dbReference type="ARBA" id="ARBA00023180"/>
    </source>
</evidence>
<dbReference type="HOGENOM" id="CLU_004542_4_0_1"/>
<dbReference type="Pfam" id="PF07691">
    <property type="entry name" value="PA14"/>
    <property type="match status" value="1"/>
</dbReference>
<keyword evidence="6" id="KW-0325">Glycoprotein</keyword>
<evidence type="ECO:0000256" key="10">
    <source>
        <dbReference type="RuleBase" id="RU361161"/>
    </source>
</evidence>
<dbReference type="InterPro" id="IPR026891">
    <property type="entry name" value="Fn3-like"/>
</dbReference>
<evidence type="ECO:0000259" key="11">
    <source>
        <dbReference type="PROSITE" id="PS51820"/>
    </source>
</evidence>
<dbReference type="InParanoid" id="C7ZBV0"/>
<dbReference type="SUPFAM" id="SSF51445">
    <property type="entry name" value="(Trans)glycosidases"/>
    <property type="match status" value="1"/>
</dbReference>
<dbReference type="Gene3D" id="3.40.50.1700">
    <property type="entry name" value="Glycoside hydrolase family 3 C-terminal domain"/>
    <property type="match status" value="1"/>
</dbReference>
<dbReference type="PANTHER" id="PTHR42715">
    <property type="entry name" value="BETA-GLUCOSIDASE"/>
    <property type="match status" value="1"/>
</dbReference>
<dbReference type="InterPro" id="IPR013783">
    <property type="entry name" value="Ig-like_fold"/>
</dbReference>
<proteinExistence type="inferred from homology"/>
<dbReference type="STRING" id="660122.C7ZBV0"/>
<dbReference type="PROSITE" id="PS51820">
    <property type="entry name" value="PA14"/>
    <property type="match status" value="1"/>
</dbReference>
<dbReference type="Gene3D" id="2.60.120.260">
    <property type="entry name" value="Galactose-binding domain-like"/>
    <property type="match status" value="1"/>
</dbReference>
<dbReference type="Pfam" id="PF01915">
    <property type="entry name" value="Glyco_hydro_3_C"/>
    <property type="match status" value="1"/>
</dbReference>
<dbReference type="Gene3D" id="3.20.20.300">
    <property type="entry name" value="Glycoside hydrolase, family 3, N-terminal domain"/>
    <property type="match status" value="1"/>
</dbReference>
<keyword evidence="13" id="KW-1185">Reference proteome</keyword>
<evidence type="ECO:0000256" key="8">
    <source>
        <dbReference type="ARBA" id="ARBA00023295"/>
    </source>
</evidence>
<evidence type="ECO:0000256" key="3">
    <source>
        <dbReference type="ARBA" id="ARBA00005336"/>
    </source>
</evidence>
<dbReference type="InterPro" id="IPR050288">
    <property type="entry name" value="Cellulose_deg_GH3"/>
</dbReference>
<dbReference type="GO" id="GO:0030245">
    <property type="term" value="P:cellulose catabolic process"/>
    <property type="evidence" value="ECO:0007669"/>
    <property type="project" value="UniProtKB-UniPathway"/>
</dbReference>
<keyword evidence="7 10" id="KW-0119">Carbohydrate metabolism</keyword>
<dbReference type="AlphaFoldDB" id="C7ZBV0"/>
<evidence type="ECO:0000256" key="1">
    <source>
        <dbReference type="ARBA" id="ARBA00000448"/>
    </source>
</evidence>
<keyword evidence="5 10" id="KW-0378">Hydrolase</keyword>
<evidence type="ECO:0000313" key="13">
    <source>
        <dbReference type="Proteomes" id="UP000005206"/>
    </source>
</evidence>
<dbReference type="EMBL" id="GG698916">
    <property type="protein sequence ID" value="EEU38431.1"/>
    <property type="molecule type" value="Genomic_DNA"/>
</dbReference>
<keyword evidence="8 10" id="KW-0326">Glycosidase</keyword>
<dbReference type="PRINTS" id="PR00133">
    <property type="entry name" value="GLHYDRLASE3"/>
</dbReference>
<comment type="similarity">
    <text evidence="3 10">Belongs to the glycosyl hydrolase 3 family.</text>
</comment>
<dbReference type="Pfam" id="PF14310">
    <property type="entry name" value="Fn3-like"/>
    <property type="match status" value="1"/>
</dbReference>
<evidence type="ECO:0000256" key="7">
    <source>
        <dbReference type="ARBA" id="ARBA00023277"/>
    </source>
</evidence>
<dbReference type="eggNOG" id="ENOG502QR4D">
    <property type="taxonomic scope" value="Eukaryota"/>
</dbReference>
<dbReference type="PANTHER" id="PTHR42715:SF3">
    <property type="entry name" value="BETA-GLUCOSIDASE B-RELATED"/>
    <property type="match status" value="1"/>
</dbReference>
<accession>C7ZBV0</accession>
<dbReference type="InterPro" id="IPR037524">
    <property type="entry name" value="PA14/GLEYA"/>
</dbReference>
<dbReference type="OMA" id="MEINPCE"/>
<dbReference type="GeneID" id="9670529"/>
<dbReference type="Proteomes" id="UP000005206">
    <property type="component" value="Chromosome 14"/>
</dbReference>
<dbReference type="OrthoDB" id="47059at2759"/>
<dbReference type="InterPro" id="IPR011658">
    <property type="entry name" value="PA14_dom"/>
</dbReference>
<dbReference type="InterPro" id="IPR002772">
    <property type="entry name" value="Glyco_hydro_3_C"/>
</dbReference>
<gene>
    <name evidence="12" type="ORF">NECHADRAFT_88556</name>
</gene>
<dbReference type="InterPro" id="IPR019800">
    <property type="entry name" value="Glyco_hydro_3_AS"/>
</dbReference>
<dbReference type="PROSITE" id="PS00775">
    <property type="entry name" value="GLYCOSYL_HYDROL_F3"/>
    <property type="match status" value="1"/>
</dbReference>
<dbReference type="VEuPathDB" id="FungiDB:NECHADRAFT_88556"/>
<dbReference type="EC" id="3.2.1.21" evidence="4 10"/>
<organism evidence="12 13">
    <name type="scientific">Fusarium vanettenii (strain ATCC MYA-4622 / CBS 123669 / FGSC 9596 / NRRL 45880 / 77-13-4)</name>
    <name type="common">Fusarium solani subsp. pisi</name>
    <dbReference type="NCBI Taxonomy" id="660122"/>
    <lineage>
        <taxon>Eukaryota</taxon>
        <taxon>Fungi</taxon>
        <taxon>Dikarya</taxon>
        <taxon>Ascomycota</taxon>
        <taxon>Pezizomycotina</taxon>
        <taxon>Sordariomycetes</taxon>
        <taxon>Hypocreomycetidae</taxon>
        <taxon>Hypocreales</taxon>
        <taxon>Nectriaceae</taxon>
        <taxon>Fusarium</taxon>
        <taxon>Fusarium solani species complex</taxon>
        <taxon>Fusarium vanettenii</taxon>
    </lineage>
</organism>
<dbReference type="Pfam" id="PF00933">
    <property type="entry name" value="Glyco_hydro_3"/>
    <property type="match status" value="1"/>
</dbReference>
<evidence type="ECO:0000256" key="9">
    <source>
        <dbReference type="ARBA" id="ARBA00023326"/>
    </source>
</evidence>